<feature type="transmembrane region" description="Helical" evidence="1">
    <location>
        <begin position="90"/>
        <end position="112"/>
    </location>
</feature>
<feature type="transmembrane region" description="Helical" evidence="1">
    <location>
        <begin position="185"/>
        <end position="204"/>
    </location>
</feature>
<feature type="transmembrane region" description="Helical" evidence="1">
    <location>
        <begin position="45"/>
        <end position="62"/>
    </location>
</feature>
<feature type="transmembrane region" description="Helical" evidence="1">
    <location>
        <begin position="237"/>
        <end position="254"/>
    </location>
</feature>
<proteinExistence type="predicted"/>
<evidence type="ECO:0000256" key="1">
    <source>
        <dbReference type="SAM" id="Phobius"/>
    </source>
</evidence>
<evidence type="ECO:0000313" key="3">
    <source>
        <dbReference type="Proteomes" id="UP001144280"/>
    </source>
</evidence>
<gene>
    <name evidence="2" type="ORF">Pa4123_20140</name>
</gene>
<keyword evidence="1" id="KW-0812">Transmembrane</keyword>
<feature type="transmembrane region" description="Helical" evidence="1">
    <location>
        <begin position="260"/>
        <end position="281"/>
    </location>
</feature>
<keyword evidence="1" id="KW-1133">Transmembrane helix</keyword>
<reference evidence="2" key="1">
    <citation type="submission" date="2022-12" db="EMBL/GenBank/DDBJ databases">
        <title>New Phytohabitans aurantiacus sp. RD004123 nov., an actinomycete isolated from soil.</title>
        <authorList>
            <person name="Triningsih D.W."/>
            <person name="Harunari E."/>
            <person name="Igarashi Y."/>
        </authorList>
    </citation>
    <scope>NUCLEOTIDE SEQUENCE</scope>
    <source>
        <strain evidence="2">RD004123</strain>
    </source>
</reference>
<name>A0ABQ5QR29_9ACTN</name>
<feature type="transmembrane region" description="Helical" evidence="1">
    <location>
        <begin position="288"/>
        <end position="310"/>
    </location>
</feature>
<feature type="transmembrane region" description="Helical" evidence="1">
    <location>
        <begin position="210"/>
        <end position="230"/>
    </location>
</feature>
<feature type="transmembrane region" description="Helical" evidence="1">
    <location>
        <begin position="69"/>
        <end position="84"/>
    </location>
</feature>
<protein>
    <recommendedName>
        <fullName evidence="4">Integral membrane protein</fullName>
    </recommendedName>
</protein>
<dbReference type="Proteomes" id="UP001144280">
    <property type="component" value="Unassembled WGS sequence"/>
</dbReference>
<dbReference type="EMBL" id="BSDI01000007">
    <property type="protein sequence ID" value="GLH96740.1"/>
    <property type="molecule type" value="Genomic_DNA"/>
</dbReference>
<accession>A0ABQ5QR29</accession>
<feature type="transmembrane region" description="Helical" evidence="1">
    <location>
        <begin position="154"/>
        <end position="178"/>
    </location>
</feature>
<keyword evidence="3" id="KW-1185">Reference proteome</keyword>
<comment type="caution">
    <text evidence="2">The sequence shown here is derived from an EMBL/GenBank/DDBJ whole genome shotgun (WGS) entry which is preliminary data.</text>
</comment>
<evidence type="ECO:0000313" key="2">
    <source>
        <dbReference type="EMBL" id="GLH96740.1"/>
    </source>
</evidence>
<keyword evidence="1" id="KW-0472">Membrane</keyword>
<feature type="transmembrane region" description="Helical" evidence="1">
    <location>
        <begin position="124"/>
        <end position="142"/>
    </location>
</feature>
<sequence>MRAVGVLCAWGGALLWAIGLAVLQPRYESHGELVGNNAYWMRDVRWMAVVAAVAAVILVFRGERLRTRLALLGSGAWLAADVWLDRLGVSGWAAAAALAVVTGGLLSAAMYTGTRAPIKAGRHALLVAASVAAATAALAGALESPTDTEPSLTPSALVAGVLLAMVAAACALAAAPAVGAIRFRVALATAAVGVAGVVVLRAMPPQSDRLLVAVLVSAALLSGVAVTAWPRPAGRGLLAYAVLAAGTLLGYPLLLMSTVLVTGFVVPVAAALTALAGSPAINSADTDLLFTLLGVLPGLVFGAVFTMRAAPAPAPAPALPVPAP</sequence>
<evidence type="ECO:0008006" key="4">
    <source>
        <dbReference type="Google" id="ProtNLM"/>
    </source>
</evidence>
<organism evidence="2 3">
    <name type="scientific">Phytohabitans aurantiacus</name>
    <dbReference type="NCBI Taxonomy" id="3016789"/>
    <lineage>
        <taxon>Bacteria</taxon>
        <taxon>Bacillati</taxon>
        <taxon>Actinomycetota</taxon>
        <taxon>Actinomycetes</taxon>
        <taxon>Micromonosporales</taxon>
        <taxon>Micromonosporaceae</taxon>
    </lineage>
</organism>
<dbReference type="RefSeq" id="WP_281894014.1">
    <property type="nucleotide sequence ID" value="NZ_BSDI01000007.1"/>
</dbReference>